<dbReference type="PANTHER" id="PTHR40788">
    <property type="entry name" value="CLR5 DOMAIN-CONTAINING PROTEIN-RELATED"/>
    <property type="match status" value="1"/>
</dbReference>
<dbReference type="OrthoDB" id="2922289at2759"/>
<accession>J4ULH2</accession>
<evidence type="ECO:0000313" key="3">
    <source>
        <dbReference type="Proteomes" id="UP000002748"/>
    </source>
</evidence>
<dbReference type="RefSeq" id="XP_014184001.1">
    <property type="nucleotide sequence ID" value="XM_014328526.1"/>
</dbReference>
<sequence>MSMGFGGIDFNDPRSFQHLLGSHLPIPEAISPAEVRRQARNRRDNVLSSYKKLNDILSRHEATIQKRWAKKSKTARTKLLLDCWPGMAKSHRPDYAAYREERPQPGRGTTTKYRDSYLWPNINQEDLSGPRAFLVLLNARGRNHPSKFACADGESFHLGIVSTVIVPLFLNEYTMMLNDVEDERYGQLLSWDDHPDAFNWMHELQQFNPGEGLLVLEIQERVLGFLVKCCKALFHDIPPDKFLSEEYPPQPMPELKPPAETDVADSRALMREEEAYRLPARLNMSRITTVLQAQADAAADHFWLLREDPGYFADELLDAKDHRQEMMKDTRGEAHPILSPQRQDTFWSRVISASLTQDYASLEFSAELAHQAGVVKALMDKRTPTSSRDELPNDLLVAFLTFRHHLTECAKWIRGVLKSEFPGSPPMRGLYERLPPPDPHTPMIRLQSKPHAMSDDEKYFNYLMMLLWDDQQIFLFRLPLLMDEIDRHLPAVRSIISPRVAKLIGSLSIVAQCLREIEQFHPWARSFEMKLPEHDKAIEKSYAKWVSPLQQILKAIAANSLKLVSLVSNPKERFEYPSDKRETKDVVDTKRASEQKLDRFWSITDTHISKSCGNLDNTAFASLFTRELRRTGYWVEPPAKAKAPISVEVLHKPLSELTLVSDRSTEPYRSEERRVKVKTRGVPQLPDSGSTAGKPDNEDSEATQIGVDARALKTFRNLFFNPNVSATPGEIPWKEFRHAMNAAGFEPQKLYGSAWQFQSPASTLVFHEPHPNPKIPIRQARRMGRRLSRAFGWDIDTFVLQDKSNGA</sequence>
<dbReference type="KEGG" id="tasa:A1Q1_01315"/>
<dbReference type="GeneID" id="25984829"/>
<dbReference type="EMBL" id="ALBS01000016">
    <property type="protein sequence ID" value="EJT52820.1"/>
    <property type="molecule type" value="Genomic_DNA"/>
</dbReference>
<dbReference type="VEuPathDB" id="FungiDB:A1Q1_01315"/>
<proteinExistence type="predicted"/>
<dbReference type="Proteomes" id="UP000002748">
    <property type="component" value="Unassembled WGS sequence"/>
</dbReference>
<dbReference type="AlphaFoldDB" id="J4ULH2"/>
<evidence type="ECO:0000313" key="2">
    <source>
        <dbReference type="EMBL" id="EJT52820.1"/>
    </source>
</evidence>
<protein>
    <submittedName>
        <fullName evidence="2">Uncharacterized protein</fullName>
    </submittedName>
</protein>
<reference evidence="2 3" key="1">
    <citation type="journal article" date="2012" name="Eukaryot. Cell">
        <title>Draft genome sequence of CBS 2479, the standard type strain of Trichosporon asahii.</title>
        <authorList>
            <person name="Yang R.Y."/>
            <person name="Li H.T."/>
            <person name="Zhu H."/>
            <person name="Zhou G.P."/>
            <person name="Wang M."/>
            <person name="Wang L."/>
        </authorList>
    </citation>
    <scope>NUCLEOTIDE SEQUENCE [LARGE SCALE GENOMIC DNA]</scope>
    <source>
        <strain evidence="3">ATCC 90039 / CBS 2479 / JCM 2466 / KCTC 7840 / NCYC 2677 / UAMH 7654</strain>
    </source>
</reference>
<feature type="compositionally biased region" description="Basic and acidic residues" evidence="1">
    <location>
        <begin position="665"/>
        <end position="674"/>
    </location>
</feature>
<feature type="region of interest" description="Disordered" evidence="1">
    <location>
        <begin position="665"/>
        <end position="702"/>
    </location>
</feature>
<organism evidence="2 3">
    <name type="scientific">Trichosporon asahii var. asahii (strain ATCC 90039 / CBS 2479 / JCM 2466 / KCTC 7840 / NBRC 103889/ NCYC 2677 / UAMH 7654)</name>
    <name type="common">Yeast</name>
    <dbReference type="NCBI Taxonomy" id="1186058"/>
    <lineage>
        <taxon>Eukaryota</taxon>
        <taxon>Fungi</taxon>
        <taxon>Dikarya</taxon>
        <taxon>Basidiomycota</taxon>
        <taxon>Agaricomycotina</taxon>
        <taxon>Tremellomycetes</taxon>
        <taxon>Trichosporonales</taxon>
        <taxon>Trichosporonaceae</taxon>
        <taxon>Trichosporon</taxon>
    </lineage>
</organism>
<comment type="caution">
    <text evidence="2">The sequence shown here is derived from an EMBL/GenBank/DDBJ whole genome shotgun (WGS) entry which is preliminary data.</text>
</comment>
<dbReference type="PANTHER" id="PTHR40788:SF2">
    <property type="entry name" value="CLR5 DOMAIN-CONTAINING PROTEIN"/>
    <property type="match status" value="1"/>
</dbReference>
<dbReference type="HOGENOM" id="CLU_019062_0_0_1"/>
<name>J4ULH2_TRIAS</name>
<evidence type="ECO:0000256" key="1">
    <source>
        <dbReference type="SAM" id="MobiDB-lite"/>
    </source>
</evidence>
<gene>
    <name evidence="2" type="ORF">A1Q1_01315</name>
</gene>